<evidence type="ECO:0000256" key="4">
    <source>
        <dbReference type="ARBA" id="ARBA00022912"/>
    </source>
</evidence>
<dbReference type="CDD" id="cd16343">
    <property type="entry name" value="LMWPTP"/>
    <property type="match status" value="1"/>
</dbReference>
<dbReference type="Pfam" id="PF01451">
    <property type="entry name" value="LMWPc"/>
    <property type="match status" value="1"/>
</dbReference>
<name>A0ABT9Z3A9_9BACI</name>
<comment type="similarity">
    <text evidence="1">Belongs to the low molecular weight phosphotyrosine protein phosphatase family.</text>
</comment>
<dbReference type="InterPro" id="IPR036196">
    <property type="entry name" value="Ptyr_pPase_sf"/>
</dbReference>
<dbReference type="InterPro" id="IPR017867">
    <property type="entry name" value="Tyr_phospatase_low_mol_wt"/>
</dbReference>
<reference evidence="7 8" key="1">
    <citation type="submission" date="2023-07" db="EMBL/GenBank/DDBJ databases">
        <title>Genomic Encyclopedia of Type Strains, Phase IV (KMG-IV): sequencing the most valuable type-strain genomes for metagenomic binning, comparative biology and taxonomic classification.</title>
        <authorList>
            <person name="Goeker M."/>
        </authorList>
    </citation>
    <scope>NUCLEOTIDE SEQUENCE [LARGE SCALE GENOMIC DNA]</scope>
    <source>
        <strain evidence="7 8">DSM 17723</strain>
    </source>
</reference>
<evidence type="ECO:0000256" key="5">
    <source>
        <dbReference type="ARBA" id="ARBA00051722"/>
    </source>
</evidence>
<dbReference type="SUPFAM" id="SSF52788">
    <property type="entry name" value="Phosphotyrosine protein phosphatases I"/>
    <property type="match status" value="1"/>
</dbReference>
<dbReference type="Proteomes" id="UP001232245">
    <property type="component" value="Unassembled WGS sequence"/>
</dbReference>
<dbReference type="PANTHER" id="PTHR11717:SF7">
    <property type="entry name" value="LOW MOLECULAR WEIGHT PHOSPHOTYROSINE PROTEIN PHOSPHATASE"/>
    <property type="match status" value="1"/>
</dbReference>
<dbReference type="InterPro" id="IPR023485">
    <property type="entry name" value="Ptyr_pPase"/>
</dbReference>
<comment type="caution">
    <text evidence="7">The sequence shown here is derived from an EMBL/GenBank/DDBJ whole genome shotgun (WGS) entry which is preliminary data.</text>
</comment>
<evidence type="ECO:0000256" key="3">
    <source>
        <dbReference type="ARBA" id="ARBA00022801"/>
    </source>
</evidence>
<evidence type="ECO:0000256" key="1">
    <source>
        <dbReference type="ARBA" id="ARBA00011063"/>
    </source>
</evidence>
<evidence type="ECO:0000259" key="6">
    <source>
        <dbReference type="SMART" id="SM00226"/>
    </source>
</evidence>
<gene>
    <name evidence="7" type="ORF">J2S02_002845</name>
</gene>
<keyword evidence="8" id="KW-1185">Reference proteome</keyword>
<feature type="domain" description="Phosphotyrosine protein phosphatase I" evidence="6">
    <location>
        <begin position="2"/>
        <end position="149"/>
    </location>
</feature>
<comment type="catalytic activity">
    <reaction evidence="5">
        <text>O-phospho-L-tyrosyl-[protein] + H2O = L-tyrosyl-[protein] + phosphate</text>
        <dbReference type="Rhea" id="RHEA:10684"/>
        <dbReference type="Rhea" id="RHEA-COMP:10136"/>
        <dbReference type="Rhea" id="RHEA-COMP:20101"/>
        <dbReference type="ChEBI" id="CHEBI:15377"/>
        <dbReference type="ChEBI" id="CHEBI:43474"/>
        <dbReference type="ChEBI" id="CHEBI:46858"/>
        <dbReference type="ChEBI" id="CHEBI:61978"/>
        <dbReference type="EC" id="3.1.3.48"/>
    </reaction>
</comment>
<evidence type="ECO:0000313" key="7">
    <source>
        <dbReference type="EMBL" id="MDQ0226500.1"/>
    </source>
</evidence>
<protein>
    <recommendedName>
        <fullName evidence="2">protein-tyrosine-phosphatase</fullName>
        <ecNumber evidence="2">3.1.3.48</ecNumber>
    </recommendedName>
</protein>
<evidence type="ECO:0000256" key="2">
    <source>
        <dbReference type="ARBA" id="ARBA00013064"/>
    </source>
</evidence>
<dbReference type="PANTHER" id="PTHR11717">
    <property type="entry name" value="LOW MOLECULAR WEIGHT PROTEIN TYROSINE PHOSPHATASE"/>
    <property type="match status" value="1"/>
</dbReference>
<organism evidence="7 8">
    <name type="scientific">Metabacillus niabensis</name>
    <dbReference type="NCBI Taxonomy" id="324854"/>
    <lineage>
        <taxon>Bacteria</taxon>
        <taxon>Bacillati</taxon>
        <taxon>Bacillota</taxon>
        <taxon>Bacilli</taxon>
        <taxon>Bacillales</taxon>
        <taxon>Bacillaceae</taxon>
        <taxon>Metabacillus</taxon>
    </lineage>
</organism>
<evidence type="ECO:0000313" key="8">
    <source>
        <dbReference type="Proteomes" id="UP001232245"/>
    </source>
</evidence>
<proteinExistence type="inferred from homology"/>
<dbReference type="EMBL" id="JAUSTZ010000005">
    <property type="protein sequence ID" value="MDQ0226500.1"/>
    <property type="molecule type" value="Genomic_DNA"/>
</dbReference>
<accession>A0ABT9Z3A9</accession>
<dbReference type="PRINTS" id="PR00719">
    <property type="entry name" value="LMWPTPASE"/>
</dbReference>
<sequence length="156" mass="17446">MKKILFVCLGNICRSPMAEAIMRDLIAKEGLEGKITVDSAGTGNWHTGKPPHEGTRTILSKHNISYDGLKARQITKEDLNNFDYIIGMDAENIGNIKRLAGNAQSGKIKRLLDYVKESDVEDVPDPYYTGNFTEVYDLVTKGCENLLKEIKQDLLK</sequence>
<dbReference type="GO" id="GO:0004725">
    <property type="term" value="F:protein tyrosine phosphatase activity"/>
    <property type="evidence" value="ECO:0007669"/>
    <property type="project" value="UniProtKB-EC"/>
</dbReference>
<dbReference type="RefSeq" id="WP_174879532.1">
    <property type="nucleotide sequence ID" value="NZ_CADEPK010000030.1"/>
</dbReference>
<keyword evidence="3 7" id="KW-0378">Hydrolase</keyword>
<keyword evidence="4" id="KW-0904">Protein phosphatase</keyword>
<dbReference type="InterPro" id="IPR050438">
    <property type="entry name" value="LMW_PTPase"/>
</dbReference>
<dbReference type="EC" id="3.1.3.48" evidence="2"/>
<dbReference type="Gene3D" id="3.40.50.2300">
    <property type="match status" value="1"/>
</dbReference>
<dbReference type="SMART" id="SM00226">
    <property type="entry name" value="LMWPc"/>
    <property type="match status" value="1"/>
</dbReference>